<dbReference type="AlphaFoldDB" id="A0A392UE53"/>
<comment type="caution">
    <text evidence="1">The sequence shown here is derived from an EMBL/GenBank/DDBJ whole genome shotgun (WGS) entry which is preliminary data.</text>
</comment>
<reference evidence="1 2" key="1">
    <citation type="journal article" date="2018" name="Front. Plant Sci.">
        <title>Red Clover (Trifolium pratense) and Zigzag Clover (T. medium) - A Picture of Genomic Similarities and Differences.</title>
        <authorList>
            <person name="Dluhosova J."/>
            <person name="Istvanek J."/>
            <person name="Nedelnik J."/>
            <person name="Repkova J."/>
        </authorList>
    </citation>
    <scope>NUCLEOTIDE SEQUENCE [LARGE SCALE GENOMIC DNA]</scope>
    <source>
        <strain evidence="2">cv. 10/8</strain>
        <tissue evidence="1">Leaf</tissue>
    </source>
</reference>
<accession>A0A392UE53</accession>
<protein>
    <submittedName>
        <fullName evidence="1">Uncharacterized protein</fullName>
    </submittedName>
</protein>
<sequence length="60" mass="6573">ELILSRMEFAPSPVEVPLPSMLSPFLVPPPTSIRFKPPSTNNHHSLLAQSSTLLCFQIGT</sequence>
<evidence type="ECO:0000313" key="1">
    <source>
        <dbReference type="EMBL" id="MCI70710.1"/>
    </source>
</evidence>
<dbReference type="EMBL" id="LXQA010781343">
    <property type="protein sequence ID" value="MCI70710.1"/>
    <property type="molecule type" value="Genomic_DNA"/>
</dbReference>
<dbReference type="Proteomes" id="UP000265520">
    <property type="component" value="Unassembled WGS sequence"/>
</dbReference>
<evidence type="ECO:0000313" key="2">
    <source>
        <dbReference type="Proteomes" id="UP000265520"/>
    </source>
</evidence>
<name>A0A392UE53_9FABA</name>
<proteinExistence type="predicted"/>
<keyword evidence="2" id="KW-1185">Reference proteome</keyword>
<feature type="non-terminal residue" evidence="1">
    <location>
        <position position="1"/>
    </location>
</feature>
<organism evidence="1 2">
    <name type="scientific">Trifolium medium</name>
    <dbReference type="NCBI Taxonomy" id="97028"/>
    <lineage>
        <taxon>Eukaryota</taxon>
        <taxon>Viridiplantae</taxon>
        <taxon>Streptophyta</taxon>
        <taxon>Embryophyta</taxon>
        <taxon>Tracheophyta</taxon>
        <taxon>Spermatophyta</taxon>
        <taxon>Magnoliopsida</taxon>
        <taxon>eudicotyledons</taxon>
        <taxon>Gunneridae</taxon>
        <taxon>Pentapetalae</taxon>
        <taxon>rosids</taxon>
        <taxon>fabids</taxon>
        <taxon>Fabales</taxon>
        <taxon>Fabaceae</taxon>
        <taxon>Papilionoideae</taxon>
        <taxon>50 kb inversion clade</taxon>
        <taxon>NPAAA clade</taxon>
        <taxon>Hologalegina</taxon>
        <taxon>IRL clade</taxon>
        <taxon>Trifolieae</taxon>
        <taxon>Trifolium</taxon>
    </lineage>
</organism>